<dbReference type="NCBIfam" id="TIGR02556">
    <property type="entry name" value="cas_TM1802"/>
    <property type="match status" value="1"/>
</dbReference>
<dbReference type="OrthoDB" id="5422815at2"/>
<keyword evidence="2" id="KW-1185">Reference proteome</keyword>
<proteinExistence type="predicted"/>
<dbReference type="HOGENOM" id="CLU_475498_0_0_7"/>
<sequence>MIKAIAELGRYAKENNPEMTAFDIWLEDSYDNGKYDIVFFVVLKKDNEQSDWRYKKIDISENGKHLKNKLIYKRGSPRGTDKTPTAKVAKSIASTFRQKIKAWFESKKEASFLKDSEKEFLNQVFELLSTDEERIIKDLEAQYELIDAKGVVLSLQFVENSDLKYIGDFDFFSGFIVQESKAAYKFSKTFKKHSFSNDKVCSVCNNLKQEVFGYFTSLGFYTVDKPGMVTGGFRQDLSWKNYPVCLDCALDIENGIKFKEEFFDFRFYGFRYYLIPTIINDKGKFEIIDAITDYNPDQKINSKSKEAVLNPDEEVFDLLKDYQNHVHFNLLFYDKPNKGVFRILENIEEVLPSRIRLLYETKEYVDGLFIFKNPEKDGKRIFRYSFGILRDFFPRDKIRGNHDKDFLQIVRKIFSGLPVQYDFLVTHIMRAIRNRFVNNNNYWFQALSGFMMLNYFYKLGLLNCFKGADNMTPDFYKSFEIRKTDDYEEKVDGFFDQFNDFFKTNEKRGIFLLGVLTQLLLNIQEKERGSTPFRSQLKGLKMDSSDITGLLPKLVEKLEQYKKNYYMKLEKLISKYFISSGDHKSWNLTIDEMNYVFVLGMNLSKYFKIIKEQKEN</sequence>
<accession>K0NM60</accession>
<dbReference type="NCBIfam" id="TIGR02591">
    <property type="entry name" value="cas_Csh1"/>
    <property type="match status" value="1"/>
</dbReference>
<dbReference type="KEGG" id="dto:TOL2_C29540"/>
<dbReference type="Pfam" id="PF09484">
    <property type="entry name" value="Cas_TM1802"/>
    <property type="match status" value="1"/>
</dbReference>
<name>K0NM60_DESTT</name>
<dbReference type="EMBL" id="FO203503">
    <property type="protein sequence ID" value="CCK81113.1"/>
    <property type="molecule type" value="Genomic_DNA"/>
</dbReference>
<protein>
    <submittedName>
        <fullName evidence="1">TM1: CRISPR-associated protein, TM1802 family</fullName>
    </submittedName>
</protein>
<dbReference type="RefSeq" id="WP_014958322.1">
    <property type="nucleotide sequence ID" value="NC_018645.1"/>
</dbReference>
<dbReference type="InterPro" id="IPR013420">
    <property type="entry name" value="CRISPR-assoc_prot_Cas8b/Csh1_C"/>
</dbReference>
<reference evidence="1 2" key="1">
    <citation type="journal article" date="2013" name="Environ. Microbiol.">
        <title>Complete genome, catabolic sub-proteomes and key-metabolites of Desulfobacula toluolica Tol2, a marine, aromatic compound-degrading, sulfate-reducing bacterium.</title>
        <authorList>
            <person name="Wohlbrand L."/>
            <person name="Jacob J.H."/>
            <person name="Kube M."/>
            <person name="Mussmann M."/>
            <person name="Jarling R."/>
            <person name="Beck A."/>
            <person name="Amann R."/>
            <person name="Wilkes H."/>
            <person name="Reinhardt R."/>
            <person name="Rabus R."/>
        </authorList>
    </citation>
    <scope>NUCLEOTIDE SEQUENCE [LARGE SCALE GENOMIC DNA]</scope>
    <source>
        <strain evidence="2">DSM 7467 / Tol2</strain>
    </source>
</reference>
<dbReference type="Proteomes" id="UP000007347">
    <property type="component" value="Chromosome"/>
</dbReference>
<evidence type="ECO:0000313" key="1">
    <source>
        <dbReference type="EMBL" id="CCK81113.1"/>
    </source>
</evidence>
<gene>
    <name evidence="1" type="primary">tm1</name>
    <name evidence="1" type="ordered locus">TOL2_C29540</name>
</gene>
<dbReference type="AlphaFoldDB" id="K0NM60"/>
<organism evidence="1 2">
    <name type="scientific">Desulfobacula toluolica (strain DSM 7467 / Tol2)</name>
    <dbReference type="NCBI Taxonomy" id="651182"/>
    <lineage>
        <taxon>Bacteria</taxon>
        <taxon>Pseudomonadati</taxon>
        <taxon>Thermodesulfobacteriota</taxon>
        <taxon>Desulfobacteria</taxon>
        <taxon>Desulfobacterales</taxon>
        <taxon>Desulfobacteraceae</taxon>
        <taxon>Desulfobacula</taxon>
    </lineage>
</organism>
<evidence type="ECO:0000313" key="2">
    <source>
        <dbReference type="Proteomes" id="UP000007347"/>
    </source>
</evidence>
<dbReference type="STRING" id="651182.TOL2_C29540"/>
<dbReference type="InterPro" id="IPR013389">
    <property type="entry name" value="CRISPR-assoc_prot_Cas8b"/>
</dbReference>